<sequence>MFESPDYPQPLREDVFQSWMENGRSSKIGYHFLLIVWNVYDETYQPVFVESRDAIASYDRYPNAKGAEALIAAYDLYSEVRISL</sequence>
<accession>A0ABS3BN47</accession>
<dbReference type="Proteomes" id="UP000664698">
    <property type="component" value="Unassembled WGS sequence"/>
</dbReference>
<dbReference type="EMBL" id="JAFKCW010000002">
    <property type="protein sequence ID" value="MBN7800743.1"/>
    <property type="molecule type" value="Genomic_DNA"/>
</dbReference>
<evidence type="ECO:0000313" key="1">
    <source>
        <dbReference type="EMBL" id="MBN7800743.1"/>
    </source>
</evidence>
<keyword evidence="2" id="KW-1185">Reference proteome</keyword>
<gene>
    <name evidence="1" type="ORF">J0A67_07715</name>
</gene>
<comment type="caution">
    <text evidence="1">The sequence shown here is derived from an EMBL/GenBank/DDBJ whole genome shotgun (WGS) entry which is preliminary data.</text>
</comment>
<dbReference type="RefSeq" id="WP_206568741.1">
    <property type="nucleotide sequence ID" value="NZ_JAFKCW010000002.1"/>
</dbReference>
<evidence type="ECO:0000313" key="2">
    <source>
        <dbReference type="Proteomes" id="UP000664698"/>
    </source>
</evidence>
<name>A0ABS3BN47_9BACT</name>
<organism evidence="1 2">
    <name type="scientific">Algoriphagus aestuariicola</name>
    <dbReference type="NCBI Taxonomy" id="1852016"/>
    <lineage>
        <taxon>Bacteria</taxon>
        <taxon>Pseudomonadati</taxon>
        <taxon>Bacteroidota</taxon>
        <taxon>Cytophagia</taxon>
        <taxon>Cytophagales</taxon>
        <taxon>Cyclobacteriaceae</taxon>
        <taxon>Algoriphagus</taxon>
    </lineage>
</organism>
<reference evidence="1 2" key="1">
    <citation type="submission" date="2021-03" db="EMBL/GenBank/DDBJ databases">
        <title>novel species isolated from a fishpond in China.</title>
        <authorList>
            <person name="Lu H."/>
            <person name="Cai Z."/>
        </authorList>
    </citation>
    <scope>NUCLEOTIDE SEQUENCE [LARGE SCALE GENOMIC DNA]</scope>
    <source>
        <strain evidence="1 2">JCM 31546</strain>
    </source>
</reference>
<proteinExistence type="predicted"/>
<protein>
    <submittedName>
        <fullName evidence="1">Uncharacterized protein</fullName>
    </submittedName>
</protein>